<dbReference type="PANTHER" id="PTHR34047:SF8">
    <property type="entry name" value="PROTEIN YKFC"/>
    <property type="match status" value="1"/>
</dbReference>
<evidence type="ECO:0000313" key="3">
    <source>
        <dbReference type="Proteomes" id="UP001459277"/>
    </source>
</evidence>
<dbReference type="InterPro" id="IPR051083">
    <property type="entry name" value="GrpII_Intron_Splice-Mob/Def"/>
</dbReference>
<sequence>MNKEFFLTLRLIAFSTASGIIFFHFNEKEINELKEAVLKETYSLSPMKLMAFEKGKDEKFLQQNVSFAVELAGLPTHYFSVYLESEEKLVLTALARLISNKLIENSLFSENSFSNRRDRTIKDFINTVIGWGQVENLILVDLSRSVEILSQERLFQKKEVVLHDRYLLNLLSSFLTWPFIDKTGERAWTPWSEKKGIPTGSEFGFLSQVLLNYYLDDLDRAFQVKFPKMKYARFDYEVLIPIYNQKYFNVKMFTELIEELDLIAKVTIIVPGGFPIPFVGGDIFLNREGDIQIITESEG</sequence>
<dbReference type="EMBL" id="JAZDWU010000154">
    <property type="protein sequence ID" value="KAK9982107.1"/>
    <property type="molecule type" value="Genomic_DNA"/>
</dbReference>
<evidence type="ECO:0000313" key="2">
    <source>
        <dbReference type="EMBL" id="KAK9982680.1"/>
    </source>
</evidence>
<dbReference type="AlphaFoldDB" id="A0AAW2B8F9"/>
<keyword evidence="3" id="KW-1185">Reference proteome</keyword>
<proteinExistence type="predicted"/>
<reference evidence="1 3" key="1">
    <citation type="submission" date="2024-01" db="EMBL/GenBank/DDBJ databases">
        <title>A telomere-to-telomere, gap-free genome of sweet tea (Lithocarpus litseifolius).</title>
        <authorList>
            <person name="Zhou J."/>
        </authorList>
    </citation>
    <scope>NUCLEOTIDE SEQUENCE [LARGE SCALE GENOMIC DNA]</scope>
    <source>
        <strain evidence="1">Zhou-2022a</strain>
        <tissue evidence="1">Leaf</tissue>
    </source>
</reference>
<gene>
    <name evidence="1" type="ORF">SO802_035036</name>
    <name evidence="2" type="ORF">SO802_035413</name>
</gene>
<dbReference type="EMBL" id="JAZDWU010000052">
    <property type="protein sequence ID" value="KAK9982680.1"/>
    <property type="molecule type" value="Genomic_DNA"/>
</dbReference>
<evidence type="ECO:0000313" key="1">
    <source>
        <dbReference type="EMBL" id="KAK9982107.1"/>
    </source>
</evidence>
<dbReference type="Proteomes" id="UP001459277">
    <property type="component" value="Unassembled WGS sequence"/>
</dbReference>
<protein>
    <submittedName>
        <fullName evidence="1">Uncharacterized protein</fullName>
    </submittedName>
</protein>
<organism evidence="1 3">
    <name type="scientific">Lithocarpus litseifolius</name>
    <dbReference type="NCBI Taxonomy" id="425828"/>
    <lineage>
        <taxon>Eukaryota</taxon>
        <taxon>Viridiplantae</taxon>
        <taxon>Streptophyta</taxon>
        <taxon>Embryophyta</taxon>
        <taxon>Tracheophyta</taxon>
        <taxon>Spermatophyta</taxon>
        <taxon>Magnoliopsida</taxon>
        <taxon>eudicotyledons</taxon>
        <taxon>Gunneridae</taxon>
        <taxon>Pentapetalae</taxon>
        <taxon>rosids</taxon>
        <taxon>fabids</taxon>
        <taxon>Fagales</taxon>
        <taxon>Fagaceae</taxon>
        <taxon>Lithocarpus</taxon>
    </lineage>
</organism>
<name>A0AAW2B8F9_9ROSI</name>
<dbReference type="PANTHER" id="PTHR34047">
    <property type="entry name" value="NUCLEAR INTRON MATURASE 1, MITOCHONDRIAL-RELATED"/>
    <property type="match status" value="1"/>
</dbReference>
<comment type="caution">
    <text evidence="1">The sequence shown here is derived from an EMBL/GenBank/DDBJ whole genome shotgun (WGS) entry which is preliminary data.</text>
</comment>
<accession>A0AAW2B8F9</accession>